<dbReference type="Gene3D" id="1.25.40.10">
    <property type="entry name" value="Tetratricopeptide repeat domain"/>
    <property type="match status" value="3"/>
</dbReference>
<dbReference type="NCBIfam" id="TIGR00756">
    <property type="entry name" value="PPR"/>
    <property type="match status" value="5"/>
</dbReference>
<dbReference type="FunFam" id="1.25.40.10:FF:000090">
    <property type="entry name" value="Pentatricopeptide repeat-containing protein, chloroplastic"/>
    <property type="match status" value="1"/>
</dbReference>
<dbReference type="EMBL" id="PKPP01015581">
    <property type="protein sequence ID" value="PWA38483.1"/>
    <property type="molecule type" value="Genomic_DNA"/>
</dbReference>
<dbReference type="InterPro" id="IPR011990">
    <property type="entry name" value="TPR-like_helical_dom_sf"/>
</dbReference>
<dbReference type="InterPro" id="IPR046960">
    <property type="entry name" value="PPR_At4g14850-like_plant"/>
</dbReference>
<dbReference type="PANTHER" id="PTHR47926">
    <property type="entry name" value="PENTATRICOPEPTIDE REPEAT-CONTAINING PROTEIN"/>
    <property type="match status" value="1"/>
</dbReference>
<dbReference type="OrthoDB" id="1662615at2759"/>
<dbReference type="Pfam" id="PF20431">
    <property type="entry name" value="E_motif"/>
    <property type="match status" value="1"/>
</dbReference>
<dbReference type="FunFam" id="1.25.40.10:FF:001486">
    <property type="entry name" value="Pentatricopeptide repeat-containing protein mitochondrial"/>
    <property type="match status" value="1"/>
</dbReference>
<dbReference type="STRING" id="35608.A0A2U1KP81"/>
<comment type="caution">
    <text evidence="3">The sequence shown here is derived from an EMBL/GenBank/DDBJ whole genome shotgun (WGS) entry which is preliminary data.</text>
</comment>
<organism evidence="3 4">
    <name type="scientific">Artemisia annua</name>
    <name type="common">Sweet wormwood</name>
    <dbReference type="NCBI Taxonomy" id="35608"/>
    <lineage>
        <taxon>Eukaryota</taxon>
        <taxon>Viridiplantae</taxon>
        <taxon>Streptophyta</taxon>
        <taxon>Embryophyta</taxon>
        <taxon>Tracheophyta</taxon>
        <taxon>Spermatophyta</taxon>
        <taxon>Magnoliopsida</taxon>
        <taxon>eudicotyledons</taxon>
        <taxon>Gunneridae</taxon>
        <taxon>Pentapetalae</taxon>
        <taxon>asterids</taxon>
        <taxon>campanulids</taxon>
        <taxon>Asterales</taxon>
        <taxon>Asteraceae</taxon>
        <taxon>Asteroideae</taxon>
        <taxon>Anthemideae</taxon>
        <taxon>Artemisiinae</taxon>
        <taxon>Artemisia</taxon>
    </lineage>
</organism>
<keyword evidence="4" id="KW-1185">Reference proteome</keyword>
<dbReference type="GO" id="GO:0003723">
    <property type="term" value="F:RNA binding"/>
    <property type="evidence" value="ECO:0007669"/>
    <property type="project" value="InterPro"/>
</dbReference>
<protein>
    <submittedName>
        <fullName evidence="3">Pentatricopeptide repeat (PPR) superfamily protein</fullName>
    </submittedName>
</protein>
<proteinExistence type="predicted"/>
<dbReference type="Pfam" id="PF01535">
    <property type="entry name" value="PPR"/>
    <property type="match status" value="5"/>
</dbReference>
<dbReference type="Pfam" id="PF13041">
    <property type="entry name" value="PPR_2"/>
    <property type="match status" value="2"/>
</dbReference>
<sequence>MCDRNLVSWNSLISGYVRNGKFRKGLSLFFELEKSSVCADEYSFTAVLSVCGQLRLVKLGKCVHSRVVKFGVECSGYVCNCLIDMYGKCELVDDAVKVFDEMWFKDVFSWNSVIAACTRNRKIEQAFAFLNQMPNPDTISYNEMISGIAQFGDMEQAIEILSTMPNPNSSSWNSILTGYVNRNRSRDAIEFFYKMHLNDILMDEFTFSSILSGIARIGALTWGTLIHCCVVKYGFDESVVIGSALIDMYSKCGQLNTAEFLFESLPGKNLVTWNAMISGFAHNENSTKVIEIFERLKHSKYLQPDGITFLNVLSACWHNKTPLEVATQYFESMIHEYKIDPTVEHCSCIIRLMGHEGEVGRAVGMINRLGFESNAGVWRALLAACGVCGDLEIAETAARKVIDLEGEGDSEYVYVIMSNIYARFDKWDDAGALRKKMRDSKVIKEAGFSWIE</sequence>
<evidence type="ECO:0000256" key="2">
    <source>
        <dbReference type="PROSITE-ProRule" id="PRU00708"/>
    </source>
</evidence>
<feature type="repeat" description="PPR" evidence="2">
    <location>
        <begin position="5"/>
        <end position="39"/>
    </location>
</feature>
<evidence type="ECO:0000256" key="1">
    <source>
        <dbReference type="ARBA" id="ARBA00022737"/>
    </source>
</evidence>
<evidence type="ECO:0000313" key="4">
    <source>
        <dbReference type="Proteomes" id="UP000245207"/>
    </source>
</evidence>
<feature type="repeat" description="PPR" evidence="2">
    <location>
        <begin position="106"/>
        <end position="140"/>
    </location>
</feature>
<dbReference type="GO" id="GO:0009451">
    <property type="term" value="P:RNA modification"/>
    <property type="evidence" value="ECO:0007669"/>
    <property type="project" value="InterPro"/>
</dbReference>
<accession>A0A2U1KP81</accession>
<evidence type="ECO:0000313" key="3">
    <source>
        <dbReference type="EMBL" id="PWA38483.1"/>
    </source>
</evidence>
<dbReference type="InterPro" id="IPR002885">
    <property type="entry name" value="PPR_rpt"/>
</dbReference>
<name>A0A2U1KP81_ARTAN</name>
<dbReference type="InterPro" id="IPR046848">
    <property type="entry name" value="E_motif"/>
</dbReference>
<dbReference type="PROSITE" id="PS51375">
    <property type="entry name" value="PPR"/>
    <property type="match status" value="4"/>
</dbReference>
<gene>
    <name evidence="3" type="ORF">CTI12_AA580900</name>
</gene>
<dbReference type="AlphaFoldDB" id="A0A2U1KP81"/>
<feature type="repeat" description="PPR" evidence="2">
    <location>
        <begin position="269"/>
        <end position="303"/>
    </location>
</feature>
<feature type="repeat" description="PPR" evidence="2">
    <location>
        <begin position="168"/>
        <end position="202"/>
    </location>
</feature>
<dbReference type="PANTHER" id="PTHR47926:SF492">
    <property type="entry name" value="DYW DOMAIN-CONTAINING PROTEIN"/>
    <property type="match status" value="1"/>
</dbReference>
<keyword evidence="1" id="KW-0677">Repeat</keyword>
<dbReference type="Proteomes" id="UP000245207">
    <property type="component" value="Unassembled WGS sequence"/>
</dbReference>
<reference evidence="3 4" key="1">
    <citation type="journal article" date="2018" name="Mol. Plant">
        <title>The genome of Artemisia annua provides insight into the evolution of Asteraceae family and artemisinin biosynthesis.</title>
        <authorList>
            <person name="Shen Q."/>
            <person name="Zhang L."/>
            <person name="Liao Z."/>
            <person name="Wang S."/>
            <person name="Yan T."/>
            <person name="Shi P."/>
            <person name="Liu M."/>
            <person name="Fu X."/>
            <person name="Pan Q."/>
            <person name="Wang Y."/>
            <person name="Lv Z."/>
            <person name="Lu X."/>
            <person name="Zhang F."/>
            <person name="Jiang W."/>
            <person name="Ma Y."/>
            <person name="Chen M."/>
            <person name="Hao X."/>
            <person name="Li L."/>
            <person name="Tang Y."/>
            <person name="Lv G."/>
            <person name="Zhou Y."/>
            <person name="Sun X."/>
            <person name="Brodelius P.E."/>
            <person name="Rose J.K.C."/>
            <person name="Tang K."/>
        </authorList>
    </citation>
    <scope>NUCLEOTIDE SEQUENCE [LARGE SCALE GENOMIC DNA]</scope>
    <source>
        <strain evidence="4">cv. Huhao1</strain>
        <tissue evidence="3">Leaf</tissue>
    </source>
</reference>